<dbReference type="Pfam" id="PF09607">
    <property type="entry name" value="BrkDBD"/>
    <property type="match status" value="1"/>
</dbReference>
<protein>
    <submittedName>
        <fullName evidence="3">Brinker DNA-binding domain-containing protein</fullName>
    </submittedName>
</protein>
<dbReference type="AlphaFoldDB" id="A0A915DGF3"/>
<name>A0A915DGF3_9BILA</name>
<proteinExistence type="predicted"/>
<sequence>MVMTKIIWDGEIKQLWSKSKAMMKQWPGSDRCFKEVAKTKSYTVARKLEVVEYSREANSIRSAAKKYNITTKMVRDWKLNEPQLRRTRDTVKKGRKRNLAGVGRPLLNKDFDMLLAGWVQERRALK</sequence>
<dbReference type="InterPro" id="IPR010921">
    <property type="entry name" value="Trp_repressor/repl_initiator"/>
</dbReference>
<dbReference type="Proteomes" id="UP000887574">
    <property type="component" value="Unplaced"/>
</dbReference>
<accession>A0A915DGF3</accession>
<organism evidence="2 3">
    <name type="scientific">Ditylenchus dipsaci</name>
    <dbReference type="NCBI Taxonomy" id="166011"/>
    <lineage>
        <taxon>Eukaryota</taxon>
        <taxon>Metazoa</taxon>
        <taxon>Ecdysozoa</taxon>
        <taxon>Nematoda</taxon>
        <taxon>Chromadorea</taxon>
        <taxon>Rhabditida</taxon>
        <taxon>Tylenchina</taxon>
        <taxon>Tylenchomorpha</taxon>
        <taxon>Sphaerularioidea</taxon>
        <taxon>Anguinidae</taxon>
        <taxon>Anguininae</taxon>
        <taxon>Ditylenchus</taxon>
    </lineage>
</organism>
<evidence type="ECO:0000313" key="3">
    <source>
        <dbReference type="WBParaSite" id="jg19607"/>
    </source>
</evidence>
<dbReference type="InterPro" id="IPR018586">
    <property type="entry name" value="Brinker_DNA-bd"/>
</dbReference>
<reference evidence="3" key="1">
    <citation type="submission" date="2022-11" db="UniProtKB">
        <authorList>
            <consortium name="WormBaseParasite"/>
        </authorList>
    </citation>
    <scope>IDENTIFICATION</scope>
</reference>
<dbReference type="WBParaSite" id="jg19607">
    <property type="protein sequence ID" value="jg19607"/>
    <property type="gene ID" value="jg19607"/>
</dbReference>
<feature type="domain" description="Brinker DNA-binding" evidence="1">
    <location>
        <begin position="40"/>
        <end position="86"/>
    </location>
</feature>
<evidence type="ECO:0000313" key="2">
    <source>
        <dbReference type="Proteomes" id="UP000887574"/>
    </source>
</evidence>
<dbReference type="SUPFAM" id="SSF48295">
    <property type="entry name" value="TrpR-like"/>
    <property type="match status" value="1"/>
</dbReference>
<dbReference type="Gene3D" id="1.10.10.60">
    <property type="entry name" value="Homeodomain-like"/>
    <property type="match status" value="1"/>
</dbReference>
<dbReference type="GO" id="GO:0043565">
    <property type="term" value="F:sequence-specific DNA binding"/>
    <property type="evidence" value="ECO:0007669"/>
    <property type="project" value="InterPro"/>
</dbReference>
<keyword evidence="2" id="KW-1185">Reference proteome</keyword>
<evidence type="ECO:0000259" key="1">
    <source>
        <dbReference type="Pfam" id="PF09607"/>
    </source>
</evidence>